<feature type="domain" description="GmrSD restriction endonucleases N-terminal" evidence="2">
    <location>
        <begin position="16"/>
        <end position="259"/>
    </location>
</feature>
<evidence type="ECO:0000313" key="3">
    <source>
        <dbReference type="EMBL" id="MBW4659693.1"/>
    </source>
</evidence>
<dbReference type="Proteomes" id="UP000757435">
    <property type="component" value="Unassembled WGS sequence"/>
</dbReference>
<reference evidence="3" key="1">
    <citation type="submission" date="2021-05" db="EMBL/GenBank/DDBJ databases">
        <authorList>
            <person name="Pietrasiak N."/>
            <person name="Ward R."/>
            <person name="Stajich J.E."/>
            <person name="Kurbessoian T."/>
        </authorList>
    </citation>
    <scope>NUCLEOTIDE SEQUENCE</scope>
    <source>
        <strain evidence="3">UHER 2000/2452</strain>
    </source>
</reference>
<dbReference type="Pfam" id="PF03235">
    <property type="entry name" value="GmrSD_N"/>
    <property type="match status" value="1"/>
</dbReference>
<gene>
    <name evidence="3" type="ORF">KME15_13535</name>
</gene>
<accession>A0A951UPD2</accession>
<evidence type="ECO:0000256" key="1">
    <source>
        <dbReference type="SAM" id="Phobius"/>
    </source>
</evidence>
<dbReference type="EMBL" id="JAHHHD010000014">
    <property type="protein sequence ID" value="MBW4659693.1"/>
    <property type="molecule type" value="Genomic_DNA"/>
</dbReference>
<keyword evidence="1" id="KW-0472">Membrane</keyword>
<proteinExistence type="predicted"/>
<name>A0A951UPD2_9CYAN</name>
<organism evidence="3 4">
    <name type="scientific">Drouetiella hepatica Uher 2000/2452</name>
    <dbReference type="NCBI Taxonomy" id="904376"/>
    <lineage>
        <taxon>Bacteria</taxon>
        <taxon>Bacillati</taxon>
        <taxon>Cyanobacteriota</taxon>
        <taxon>Cyanophyceae</taxon>
        <taxon>Oculatellales</taxon>
        <taxon>Oculatellaceae</taxon>
        <taxon>Drouetiella</taxon>
    </lineage>
</organism>
<evidence type="ECO:0000313" key="4">
    <source>
        <dbReference type="Proteomes" id="UP000757435"/>
    </source>
</evidence>
<reference evidence="3" key="2">
    <citation type="journal article" date="2022" name="Microbiol. Resour. Announc.">
        <title>Metagenome Sequencing to Explore Phylogenomics of Terrestrial Cyanobacteria.</title>
        <authorList>
            <person name="Ward R.D."/>
            <person name="Stajich J.E."/>
            <person name="Johansen J.R."/>
            <person name="Huntemann M."/>
            <person name="Clum A."/>
            <person name="Foster B."/>
            <person name="Foster B."/>
            <person name="Roux S."/>
            <person name="Palaniappan K."/>
            <person name="Varghese N."/>
            <person name="Mukherjee S."/>
            <person name="Reddy T.B.K."/>
            <person name="Daum C."/>
            <person name="Copeland A."/>
            <person name="Chen I.A."/>
            <person name="Ivanova N.N."/>
            <person name="Kyrpides N.C."/>
            <person name="Shapiro N."/>
            <person name="Eloe-Fadrosh E.A."/>
            <person name="Pietrasiak N."/>
        </authorList>
    </citation>
    <scope>NUCLEOTIDE SEQUENCE</scope>
    <source>
        <strain evidence="3">UHER 2000/2452</strain>
    </source>
</reference>
<keyword evidence="1" id="KW-0812">Transmembrane</keyword>
<comment type="caution">
    <text evidence="3">The sequence shown here is derived from an EMBL/GenBank/DDBJ whole genome shotgun (WGS) entry which is preliminary data.</text>
</comment>
<dbReference type="PANTHER" id="PTHR37292:SF2">
    <property type="entry name" value="DUF262 DOMAIN-CONTAINING PROTEIN"/>
    <property type="match status" value="1"/>
</dbReference>
<dbReference type="InterPro" id="IPR004919">
    <property type="entry name" value="GmrSD_N"/>
</dbReference>
<keyword evidence="1" id="KW-1133">Transmembrane helix</keyword>
<dbReference type="PANTHER" id="PTHR37292">
    <property type="entry name" value="VNG6097C"/>
    <property type="match status" value="1"/>
</dbReference>
<evidence type="ECO:0000259" key="2">
    <source>
        <dbReference type="Pfam" id="PF03235"/>
    </source>
</evidence>
<sequence>MTNPITTYDLSKEALLDLLRGIEQGRIQLPDFQRNWVWDDTQVRGLLGSISLAYPVGVVILLQLGNPKVRFKPRLPEGVHIEPPPQPTLLILDGQQRLTTLFQTLLAEQPVATRDSLSKKPLRRWYYIDIDKALDYPPTDREEAILGLSEDRTLRQNGSKVIDCSSPEQEYKLGLFPVSKIFQYSEWRSKYSCYWHYNSEKLQRLDRFEAEVIKCFDHYQVPLIRLRQELPKEAVCQVFEKVNSSGKDLTLFDLITAAYAADNFSLRDDWATRQRRLQRQPILKVVDNTDFLQAVTLVAMQQRRLQASLEPAGTKVIPARYSRSHVLSLSLHEYKTWAEPITKGFEEAARLLHGQKIFDARDLPYAAQIMALATFFTVLGDCTNNEQVRAKLIRWFWCGLFGEMYGGASHYKAMRDLAEVPHWIKGGAEPTTLLESNFVPARLLRLRNRQSAAFRGLCVLLLQQGARDFSSGETITDAKYFHERIDSHHIFPQAWCRAHGIDDKLSNSIVNKALISARTNNEIGSRPPSQYLHLIEQKGMTRSRLDGILRSHLIDPTTMRADDFRTFFQRRTSALLNLIAQAIGKPIVQDVLSEPQADLPDAAWVEDIAQVTATSGHKLTPTFNTNGQSPSS</sequence>
<protein>
    <submittedName>
        <fullName evidence="3">DUF262 domain-containing protein</fullName>
    </submittedName>
</protein>
<feature type="transmembrane region" description="Helical" evidence="1">
    <location>
        <begin position="45"/>
        <end position="64"/>
    </location>
</feature>
<dbReference type="AlphaFoldDB" id="A0A951UPD2"/>